<dbReference type="Proteomes" id="UP001177140">
    <property type="component" value="Unassembled WGS sequence"/>
</dbReference>
<dbReference type="Gene3D" id="2.60.40.420">
    <property type="entry name" value="Cupredoxins - blue copper proteins"/>
    <property type="match status" value="1"/>
</dbReference>
<feature type="transmembrane region" description="Helical" evidence="2">
    <location>
        <begin position="135"/>
        <end position="154"/>
    </location>
</feature>
<keyword evidence="2" id="KW-0472">Membrane</keyword>
<dbReference type="EMBL" id="JAJJMA010177085">
    <property type="protein sequence ID" value="MCL7037267.1"/>
    <property type="molecule type" value="Genomic_DNA"/>
</dbReference>
<dbReference type="SUPFAM" id="SSF49503">
    <property type="entry name" value="Cupredoxins"/>
    <property type="match status" value="1"/>
</dbReference>
<keyword evidence="2" id="KW-1133">Transmembrane helix</keyword>
<feature type="compositionally biased region" description="Polar residues" evidence="1">
    <location>
        <begin position="115"/>
        <end position="125"/>
    </location>
</feature>
<evidence type="ECO:0000256" key="2">
    <source>
        <dbReference type="SAM" id="Phobius"/>
    </source>
</evidence>
<feature type="domain" description="Phytocyanin" evidence="3">
    <location>
        <begin position="1"/>
        <end position="85"/>
    </location>
</feature>
<dbReference type="AlphaFoldDB" id="A0AA41SD87"/>
<dbReference type="FunFam" id="2.60.40.420:FF:000048">
    <property type="entry name" value="Early nodulin-like protein 18"/>
    <property type="match status" value="1"/>
</dbReference>
<dbReference type="InterPro" id="IPR008972">
    <property type="entry name" value="Cupredoxin"/>
</dbReference>
<sequence length="155" mass="16473">MKISIFNTNTNQTVIQTYNETAYKICNADDTVDTDASVYSGGDEIGKPVVLSVPLTIEGENYFFSGADDGAQCQKGMAFEIHVKHGVGLPPSLNQPPPPPFVDSPPSDQSSTPSVMNTTSPQTERFFNGGASGRIMGVQHIGVVVSCALFGFLVL</sequence>
<dbReference type="GO" id="GO:0009055">
    <property type="term" value="F:electron transfer activity"/>
    <property type="evidence" value="ECO:0007669"/>
    <property type="project" value="InterPro"/>
</dbReference>
<reference evidence="4" key="1">
    <citation type="submission" date="2022-03" db="EMBL/GenBank/DDBJ databases">
        <title>A functionally conserved STORR gene fusion in Papaver species that diverged 16.8 million years ago.</title>
        <authorList>
            <person name="Catania T."/>
        </authorList>
    </citation>
    <scope>NUCLEOTIDE SEQUENCE</scope>
    <source>
        <strain evidence="4">S-191538</strain>
    </source>
</reference>
<keyword evidence="5" id="KW-1185">Reference proteome</keyword>
<keyword evidence="2" id="KW-0812">Transmembrane</keyword>
<dbReference type="Pfam" id="PF02298">
    <property type="entry name" value="Cu_bind_like"/>
    <property type="match status" value="1"/>
</dbReference>
<dbReference type="InterPro" id="IPR003245">
    <property type="entry name" value="Phytocyanin_dom"/>
</dbReference>
<name>A0AA41SD87_PAPNU</name>
<proteinExistence type="predicted"/>
<gene>
    <name evidence="4" type="ORF">MKW94_019976</name>
</gene>
<evidence type="ECO:0000256" key="1">
    <source>
        <dbReference type="SAM" id="MobiDB-lite"/>
    </source>
</evidence>
<feature type="compositionally biased region" description="Low complexity" evidence="1">
    <location>
        <begin position="104"/>
        <end position="114"/>
    </location>
</feature>
<feature type="region of interest" description="Disordered" evidence="1">
    <location>
        <begin position="88"/>
        <end position="126"/>
    </location>
</feature>
<feature type="compositionally biased region" description="Pro residues" evidence="1">
    <location>
        <begin position="93"/>
        <end position="103"/>
    </location>
</feature>
<accession>A0AA41SD87</accession>
<organism evidence="4 5">
    <name type="scientific">Papaver nudicaule</name>
    <name type="common">Iceland poppy</name>
    <dbReference type="NCBI Taxonomy" id="74823"/>
    <lineage>
        <taxon>Eukaryota</taxon>
        <taxon>Viridiplantae</taxon>
        <taxon>Streptophyta</taxon>
        <taxon>Embryophyta</taxon>
        <taxon>Tracheophyta</taxon>
        <taxon>Spermatophyta</taxon>
        <taxon>Magnoliopsida</taxon>
        <taxon>Ranunculales</taxon>
        <taxon>Papaveraceae</taxon>
        <taxon>Papaveroideae</taxon>
        <taxon>Papaver</taxon>
    </lineage>
</organism>
<evidence type="ECO:0000313" key="5">
    <source>
        <dbReference type="Proteomes" id="UP001177140"/>
    </source>
</evidence>
<dbReference type="PROSITE" id="PS51485">
    <property type="entry name" value="PHYTOCYANIN"/>
    <property type="match status" value="1"/>
</dbReference>
<evidence type="ECO:0000259" key="3">
    <source>
        <dbReference type="PROSITE" id="PS51485"/>
    </source>
</evidence>
<evidence type="ECO:0000313" key="4">
    <source>
        <dbReference type="EMBL" id="MCL7037267.1"/>
    </source>
</evidence>
<protein>
    <recommendedName>
        <fullName evidence="3">Phytocyanin domain-containing protein</fullName>
    </recommendedName>
</protein>
<comment type="caution">
    <text evidence="4">The sequence shown here is derived from an EMBL/GenBank/DDBJ whole genome shotgun (WGS) entry which is preliminary data.</text>
</comment>